<feature type="binding site" evidence="6">
    <location>
        <position position="80"/>
    </location>
    <ligand>
        <name>Mg(2+)</name>
        <dbReference type="ChEBI" id="CHEBI:18420"/>
        <note>ligand shared between all trimeric partners</note>
    </ligand>
</feature>
<dbReference type="HOGENOM" id="CLU_152490_0_0_9"/>
<sequence length="112" mass="12519">MVEGLEMICFRIISNVGGARSSYIEAIQKAKQGDFEGARECIRAGQEMFLAGHEAHFELIQKEAQGEQVGGSMILVHAEDQLMSAEGFKIIAEEMLASYERIAELEKRLENR</sequence>
<dbReference type="AlphaFoldDB" id="A0A0E2HCY0"/>
<dbReference type="PIRSF" id="PIRSF000699">
    <property type="entry name" value="PTS_IILac_III"/>
    <property type="match status" value="1"/>
</dbReference>
<dbReference type="EMBL" id="AGYR01000016">
    <property type="protein sequence ID" value="ENZ17302.1"/>
    <property type="molecule type" value="Genomic_DNA"/>
</dbReference>
<dbReference type="GO" id="GO:0046872">
    <property type="term" value="F:metal ion binding"/>
    <property type="evidence" value="ECO:0007669"/>
    <property type="project" value="UniProtKB-KW"/>
</dbReference>
<feature type="active site" description="Tele-phosphohistidine intermediate" evidence="5">
    <location>
        <position position="77"/>
    </location>
</feature>
<dbReference type="PANTHER" id="PTHR34382">
    <property type="entry name" value="PTS SYSTEM N,N'-DIACETYLCHITOBIOSE-SPECIFIC EIIA COMPONENT"/>
    <property type="match status" value="1"/>
</dbReference>
<evidence type="ECO:0000256" key="3">
    <source>
        <dbReference type="ARBA" id="ARBA00022679"/>
    </source>
</evidence>
<dbReference type="PROSITE" id="PS51095">
    <property type="entry name" value="PTS_EIIA_TYPE_3"/>
    <property type="match status" value="1"/>
</dbReference>
<accession>A0A0E2HCY0</accession>
<dbReference type="InterPro" id="IPR036542">
    <property type="entry name" value="PTS_IIA_lac/cel_sf"/>
</dbReference>
<keyword evidence="6" id="KW-0460">Magnesium</keyword>
<protein>
    <submittedName>
        <fullName evidence="8">PTS system cellobiose-specific IIA component</fullName>
    </submittedName>
</protein>
<dbReference type="PANTHER" id="PTHR34382:SF7">
    <property type="entry name" value="PTS SYSTEM N,N'-DIACETYLCHITOBIOSE-SPECIFIC EIIA COMPONENT"/>
    <property type="match status" value="1"/>
</dbReference>
<evidence type="ECO:0000256" key="7">
    <source>
        <dbReference type="PROSITE-ProRule" id="PRU00418"/>
    </source>
</evidence>
<dbReference type="Gene3D" id="1.20.58.80">
    <property type="entry name" value="Phosphotransferase system, lactose/cellobiose-type IIA subunit"/>
    <property type="match status" value="1"/>
</dbReference>
<evidence type="ECO:0000256" key="6">
    <source>
        <dbReference type="PIRSR" id="PIRSR000699-2"/>
    </source>
</evidence>
<dbReference type="CDD" id="cd00215">
    <property type="entry name" value="PTS_IIA_lac"/>
    <property type="match status" value="1"/>
</dbReference>
<evidence type="ECO:0000256" key="2">
    <source>
        <dbReference type="ARBA" id="ARBA00022597"/>
    </source>
</evidence>
<dbReference type="InterPro" id="IPR003188">
    <property type="entry name" value="PTS_IIA_lac/cel"/>
</dbReference>
<feature type="modified residue" description="Phosphohistidine; by HPr" evidence="7">
    <location>
        <position position="77"/>
    </location>
</feature>
<keyword evidence="6" id="KW-0479">Metal-binding</keyword>
<gene>
    <name evidence="8" type="ORF">HMPREF1090_01892</name>
</gene>
<dbReference type="GO" id="GO:0016740">
    <property type="term" value="F:transferase activity"/>
    <property type="evidence" value="ECO:0007669"/>
    <property type="project" value="UniProtKB-KW"/>
</dbReference>
<keyword evidence="4" id="KW-0598">Phosphotransferase system</keyword>
<dbReference type="GeneID" id="57960329"/>
<name>A0A0E2HCY0_9FIRM</name>
<dbReference type="GO" id="GO:0009401">
    <property type="term" value="P:phosphoenolpyruvate-dependent sugar phosphotransferase system"/>
    <property type="evidence" value="ECO:0007669"/>
    <property type="project" value="UniProtKB-KW"/>
</dbReference>
<dbReference type="PATRIC" id="fig|999408.3.peg.2034"/>
<evidence type="ECO:0000313" key="8">
    <source>
        <dbReference type="EMBL" id="ENZ17302.1"/>
    </source>
</evidence>
<evidence type="ECO:0000256" key="1">
    <source>
        <dbReference type="ARBA" id="ARBA00022448"/>
    </source>
</evidence>
<comment type="caution">
    <text evidence="8">The sequence shown here is derived from an EMBL/GenBank/DDBJ whole genome shotgun (WGS) entry which is preliminary data.</text>
</comment>
<dbReference type="Proteomes" id="UP000013085">
    <property type="component" value="Unassembled WGS sequence"/>
</dbReference>
<proteinExistence type="predicted"/>
<keyword evidence="1" id="KW-0813">Transport</keyword>
<keyword evidence="2" id="KW-0762">Sugar transport</keyword>
<evidence type="ECO:0000256" key="5">
    <source>
        <dbReference type="PIRSR" id="PIRSR000699-1"/>
    </source>
</evidence>
<dbReference type="RefSeq" id="WP_002595574.1">
    <property type="nucleotide sequence ID" value="NZ_KB851019.1"/>
</dbReference>
<dbReference type="Pfam" id="PF02255">
    <property type="entry name" value="PTS_IIA"/>
    <property type="match status" value="1"/>
</dbReference>
<comment type="cofactor">
    <cofactor evidence="6">
        <name>Mg(2+)</name>
        <dbReference type="ChEBI" id="CHEBI:18420"/>
    </cofactor>
    <text evidence="6">Binds 1 Mg(2+) ion per trimer.</text>
</comment>
<evidence type="ECO:0000256" key="4">
    <source>
        <dbReference type="ARBA" id="ARBA00022683"/>
    </source>
</evidence>
<dbReference type="SUPFAM" id="SSF46973">
    <property type="entry name" value="Enzyme IIa from lactose specific PTS, IIa-lac"/>
    <property type="match status" value="1"/>
</dbReference>
<evidence type="ECO:0000313" key="9">
    <source>
        <dbReference type="Proteomes" id="UP000013085"/>
    </source>
</evidence>
<keyword evidence="3" id="KW-0808">Transferase</keyword>
<reference evidence="8 9" key="1">
    <citation type="submission" date="2013-01" db="EMBL/GenBank/DDBJ databases">
        <title>The Genome Sequence of Clostridium clostridioforme 90A8.</title>
        <authorList>
            <consortium name="The Broad Institute Genome Sequencing Platform"/>
            <person name="Earl A."/>
            <person name="Ward D."/>
            <person name="Feldgarden M."/>
            <person name="Gevers D."/>
            <person name="Courvalin P."/>
            <person name="Lambert T."/>
            <person name="Walker B."/>
            <person name="Young S.K."/>
            <person name="Zeng Q."/>
            <person name="Gargeya S."/>
            <person name="Fitzgerald M."/>
            <person name="Haas B."/>
            <person name="Abouelleil A."/>
            <person name="Alvarado L."/>
            <person name="Arachchi H.M."/>
            <person name="Berlin A.M."/>
            <person name="Chapman S.B."/>
            <person name="Dewar J."/>
            <person name="Goldberg J."/>
            <person name="Griggs A."/>
            <person name="Gujja S."/>
            <person name="Hansen M."/>
            <person name="Howarth C."/>
            <person name="Imamovic A."/>
            <person name="Larimer J."/>
            <person name="McCowan C."/>
            <person name="Murphy C."/>
            <person name="Neiman D."/>
            <person name="Pearson M."/>
            <person name="Priest M."/>
            <person name="Roberts A."/>
            <person name="Saif S."/>
            <person name="Shea T."/>
            <person name="Sisk P."/>
            <person name="Sykes S."/>
            <person name="Wortman J."/>
            <person name="Nusbaum C."/>
            <person name="Birren B."/>
        </authorList>
    </citation>
    <scope>NUCLEOTIDE SEQUENCE [LARGE SCALE GENOMIC DNA]</scope>
    <source>
        <strain evidence="8 9">90A8</strain>
    </source>
</reference>
<organism evidence="8 9">
    <name type="scientific">[Clostridium] clostridioforme 90A8</name>
    <dbReference type="NCBI Taxonomy" id="999408"/>
    <lineage>
        <taxon>Bacteria</taxon>
        <taxon>Bacillati</taxon>
        <taxon>Bacillota</taxon>
        <taxon>Clostridia</taxon>
        <taxon>Lachnospirales</taxon>
        <taxon>Lachnospiraceae</taxon>
        <taxon>Enterocloster</taxon>
    </lineage>
</organism>